<comment type="caution">
    <text evidence="2">The sequence shown here is derived from an EMBL/GenBank/DDBJ whole genome shotgun (WGS) entry which is preliminary data.</text>
</comment>
<evidence type="ECO:0000256" key="1">
    <source>
        <dbReference type="SAM" id="Phobius"/>
    </source>
</evidence>
<keyword evidence="1" id="KW-1133">Transmembrane helix</keyword>
<proteinExistence type="predicted"/>
<dbReference type="EMBL" id="MLAK01000694">
    <property type="protein sequence ID" value="OHT07509.1"/>
    <property type="molecule type" value="Genomic_DNA"/>
</dbReference>
<sequence length="305" mass="35814">MERFIFRYRYYIRYASVVSFAFLICLLIIPLFRTSNVKHISTNKKSFSPPTSFTFDVNISSKQQEKITVDPKKLGLYLNYHDTYSCPYYTDRVDLIAPEINRLAQFCRSFGITLIFNSLVEPPSKFTKIKNLIENPPLHLDETSPLVQDKCLYEDFDINPIYTNGTIHHEILYSTSSDLFVNNHSNSVHLAIEKGLTHIIVGGMKCNMWLPPLFEQFSSAGIQPIYLYDLSDVVFLRELQKEKLDTHMDALKHFWKWINKKYGMITNHFSLLDRPTLRQPLGRNTNFDRNVEAYLFKEYFDPNYL</sequence>
<gene>
    <name evidence="2" type="ORF">TRFO_24255</name>
</gene>
<dbReference type="VEuPathDB" id="TrichDB:TRFO_24255"/>
<dbReference type="RefSeq" id="XP_068360645.1">
    <property type="nucleotide sequence ID" value="XM_068503647.1"/>
</dbReference>
<keyword evidence="1" id="KW-0812">Transmembrane</keyword>
<evidence type="ECO:0000313" key="3">
    <source>
        <dbReference type="Proteomes" id="UP000179807"/>
    </source>
</evidence>
<evidence type="ECO:0008006" key="4">
    <source>
        <dbReference type="Google" id="ProtNLM"/>
    </source>
</evidence>
<dbReference type="GeneID" id="94838351"/>
<dbReference type="AlphaFoldDB" id="A0A1J4KDG8"/>
<name>A0A1J4KDG8_9EUKA</name>
<organism evidence="2 3">
    <name type="scientific">Tritrichomonas foetus</name>
    <dbReference type="NCBI Taxonomy" id="1144522"/>
    <lineage>
        <taxon>Eukaryota</taxon>
        <taxon>Metamonada</taxon>
        <taxon>Parabasalia</taxon>
        <taxon>Tritrichomonadida</taxon>
        <taxon>Tritrichomonadidae</taxon>
        <taxon>Tritrichomonas</taxon>
    </lineage>
</organism>
<accession>A0A1J4KDG8</accession>
<evidence type="ECO:0000313" key="2">
    <source>
        <dbReference type="EMBL" id="OHT07509.1"/>
    </source>
</evidence>
<feature type="transmembrane region" description="Helical" evidence="1">
    <location>
        <begin position="12"/>
        <end position="32"/>
    </location>
</feature>
<keyword evidence="3" id="KW-1185">Reference proteome</keyword>
<dbReference type="Proteomes" id="UP000179807">
    <property type="component" value="Unassembled WGS sequence"/>
</dbReference>
<dbReference type="OrthoDB" id="10438724at2759"/>
<reference evidence="2" key="1">
    <citation type="submission" date="2016-10" db="EMBL/GenBank/DDBJ databases">
        <authorList>
            <person name="Benchimol M."/>
            <person name="Almeida L.G."/>
            <person name="Vasconcelos A.T."/>
            <person name="Perreira-Neves A."/>
            <person name="Rosa I.A."/>
            <person name="Tasca T."/>
            <person name="Bogo M.R."/>
            <person name="de Souza W."/>
        </authorList>
    </citation>
    <scope>NUCLEOTIDE SEQUENCE [LARGE SCALE GENOMIC DNA]</scope>
    <source>
        <strain evidence="2">K</strain>
    </source>
</reference>
<protein>
    <recommendedName>
        <fullName evidence="4">Isochorismatase-like domain-containing protein</fullName>
    </recommendedName>
</protein>
<keyword evidence="1" id="KW-0472">Membrane</keyword>